<protein>
    <recommendedName>
        <fullName evidence="3">STAS/SEC14 domain-containing protein</fullName>
    </recommendedName>
</protein>
<dbReference type="AlphaFoldDB" id="A0A4V3RZC4"/>
<organism evidence="1 2">
    <name type="scientific">Marinicauda pacifica</name>
    <dbReference type="NCBI Taxonomy" id="1133559"/>
    <lineage>
        <taxon>Bacteria</taxon>
        <taxon>Pseudomonadati</taxon>
        <taxon>Pseudomonadota</taxon>
        <taxon>Alphaproteobacteria</taxon>
        <taxon>Maricaulales</taxon>
        <taxon>Maricaulaceae</taxon>
        <taxon>Marinicauda</taxon>
    </lineage>
</organism>
<sequence>MPDNVARSFILKDRIRVWYVAVQGHQDMEGAMDRLQDFKRFVATDGIWGVILDMRLLDSFPDPANWSLFAQGVRLTLPAGLRWACIRGAHPAGPVDVMVQAGRDAGARVQVFDSWVEAVDFVGLSQLHPDPLDDSVLLLD</sequence>
<dbReference type="Proteomes" id="UP000305451">
    <property type="component" value="Unassembled WGS sequence"/>
</dbReference>
<evidence type="ECO:0000313" key="2">
    <source>
        <dbReference type="Proteomes" id="UP000305451"/>
    </source>
</evidence>
<dbReference type="EMBL" id="SRXV01000001">
    <property type="protein sequence ID" value="TGY93739.1"/>
    <property type="molecule type" value="Genomic_DNA"/>
</dbReference>
<evidence type="ECO:0000313" key="1">
    <source>
        <dbReference type="EMBL" id="TGY93739.1"/>
    </source>
</evidence>
<comment type="caution">
    <text evidence="1">The sequence shown here is derived from an EMBL/GenBank/DDBJ whole genome shotgun (WGS) entry which is preliminary data.</text>
</comment>
<proteinExistence type="predicted"/>
<accession>A0A4V3RZC4</accession>
<name>A0A4V3RZC4_9PROT</name>
<keyword evidence="2" id="KW-1185">Reference proteome</keyword>
<dbReference type="RefSeq" id="WP_135942933.1">
    <property type="nucleotide sequence ID" value="NZ_BMEI01000001.1"/>
</dbReference>
<evidence type="ECO:0008006" key="3">
    <source>
        <dbReference type="Google" id="ProtNLM"/>
    </source>
</evidence>
<reference evidence="1 2" key="1">
    <citation type="journal article" date="2013" name="Int. J. Syst. Evol. Microbiol.">
        <title>Marinicauda pacifica gen. nov., sp. nov., a prosthecate alphaproteobacterium of the family Hyphomonadaceae isolated from deep seawater.</title>
        <authorList>
            <person name="Zhang X.Y."/>
            <person name="Li G.W."/>
            <person name="Wang C.S."/>
            <person name="Zhang Y.J."/>
            <person name="Xu X.W."/>
            <person name="Li H."/>
            <person name="Liu A."/>
            <person name="Liu C."/>
            <person name="Xie B.B."/>
            <person name="Qin Q.L."/>
            <person name="Xu Z."/>
            <person name="Chen X.L."/>
            <person name="Zhou B.C."/>
            <person name="Zhang Y.Z."/>
        </authorList>
    </citation>
    <scope>NUCLEOTIDE SEQUENCE [LARGE SCALE GENOMIC DNA]</scope>
    <source>
        <strain evidence="1 2">P-1 km-3</strain>
    </source>
</reference>
<dbReference type="OrthoDB" id="7631216at2"/>
<gene>
    <name evidence="1" type="ORF">E5162_00120</name>
</gene>